<dbReference type="GO" id="GO:0008270">
    <property type="term" value="F:zinc ion binding"/>
    <property type="evidence" value="ECO:0007669"/>
    <property type="project" value="UniProtKB-KW"/>
</dbReference>
<dbReference type="EMBL" id="BKCJ010422089">
    <property type="protein sequence ID" value="GFA42723.1"/>
    <property type="molecule type" value="Genomic_DNA"/>
</dbReference>
<keyword evidence="1" id="KW-0863">Zinc-finger</keyword>
<feature type="region of interest" description="Disordered" evidence="2">
    <location>
        <begin position="93"/>
        <end position="116"/>
    </location>
</feature>
<sequence>MVANFSKMDKFEGVDFRRWQKKMHFLLSTMKVVYVLTTPILDDGDDATVKKSGKEPNGRMMTMCVVVSFSMDSDKPEGNNVVNPSVVNMVEHNNSTRCNDNKGKRKHHDNTRADPNKKAKPTCWKCGKTGHIKRYCKGVNFGATVHVGKDRCWFKTYESLHDGSILHMGNESTALVHGRCCVDLRIVVSECGDDVAIIKRCRHNLSSDGITDVTTASGRNRLKSDMEDSTL</sequence>
<proteinExistence type="predicted"/>
<reference evidence="4" key="1">
    <citation type="journal article" date="2019" name="Sci. Rep.">
        <title>Draft genome of Tanacetum cinerariifolium, the natural source of mosquito coil.</title>
        <authorList>
            <person name="Yamashiro T."/>
            <person name="Shiraishi A."/>
            <person name="Satake H."/>
            <person name="Nakayama K."/>
        </authorList>
    </citation>
    <scope>NUCLEOTIDE SEQUENCE</scope>
</reference>
<gene>
    <name evidence="4" type="ORF">Tci_614695</name>
</gene>
<evidence type="ECO:0000256" key="1">
    <source>
        <dbReference type="PROSITE-ProRule" id="PRU00047"/>
    </source>
</evidence>
<dbReference type="InterPro" id="IPR036875">
    <property type="entry name" value="Znf_CCHC_sf"/>
</dbReference>
<keyword evidence="1" id="KW-0862">Zinc</keyword>
<dbReference type="InterPro" id="IPR001878">
    <property type="entry name" value="Znf_CCHC"/>
</dbReference>
<dbReference type="AlphaFoldDB" id="A0A699JKG1"/>
<evidence type="ECO:0000256" key="2">
    <source>
        <dbReference type="SAM" id="MobiDB-lite"/>
    </source>
</evidence>
<dbReference type="SMART" id="SM00343">
    <property type="entry name" value="ZnF_C2HC"/>
    <property type="match status" value="1"/>
</dbReference>
<feature type="domain" description="CCHC-type" evidence="3">
    <location>
        <begin position="123"/>
        <end position="137"/>
    </location>
</feature>
<protein>
    <submittedName>
        <fullName evidence="4">Zinc finger, CCHC-type</fullName>
    </submittedName>
</protein>
<name>A0A699JKG1_TANCI</name>
<dbReference type="PANTHER" id="PTHR47592:SF29">
    <property type="entry name" value="ZINC FINGER, CCHC-TYPE"/>
    <property type="match status" value="1"/>
</dbReference>
<evidence type="ECO:0000313" key="4">
    <source>
        <dbReference type="EMBL" id="GFA42723.1"/>
    </source>
</evidence>
<dbReference type="PROSITE" id="PS50158">
    <property type="entry name" value="ZF_CCHC"/>
    <property type="match status" value="1"/>
</dbReference>
<keyword evidence="1" id="KW-0479">Metal-binding</keyword>
<comment type="caution">
    <text evidence="4">The sequence shown here is derived from an EMBL/GenBank/DDBJ whole genome shotgun (WGS) entry which is preliminary data.</text>
</comment>
<dbReference type="SUPFAM" id="SSF57756">
    <property type="entry name" value="Retrovirus zinc finger-like domains"/>
    <property type="match status" value="1"/>
</dbReference>
<accession>A0A699JKG1</accession>
<organism evidence="4">
    <name type="scientific">Tanacetum cinerariifolium</name>
    <name type="common">Dalmatian daisy</name>
    <name type="synonym">Chrysanthemum cinerariifolium</name>
    <dbReference type="NCBI Taxonomy" id="118510"/>
    <lineage>
        <taxon>Eukaryota</taxon>
        <taxon>Viridiplantae</taxon>
        <taxon>Streptophyta</taxon>
        <taxon>Embryophyta</taxon>
        <taxon>Tracheophyta</taxon>
        <taxon>Spermatophyta</taxon>
        <taxon>Magnoliopsida</taxon>
        <taxon>eudicotyledons</taxon>
        <taxon>Gunneridae</taxon>
        <taxon>Pentapetalae</taxon>
        <taxon>asterids</taxon>
        <taxon>campanulids</taxon>
        <taxon>Asterales</taxon>
        <taxon>Asteraceae</taxon>
        <taxon>Asteroideae</taxon>
        <taxon>Anthemideae</taxon>
        <taxon>Anthemidinae</taxon>
        <taxon>Tanacetum</taxon>
    </lineage>
</organism>
<dbReference type="GO" id="GO:0003676">
    <property type="term" value="F:nucleic acid binding"/>
    <property type="evidence" value="ECO:0007669"/>
    <property type="project" value="InterPro"/>
</dbReference>
<dbReference type="Pfam" id="PF00098">
    <property type="entry name" value="zf-CCHC"/>
    <property type="match status" value="1"/>
</dbReference>
<dbReference type="PANTHER" id="PTHR47592">
    <property type="entry name" value="PBF68 PROTEIN"/>
    <property type="match status" value="1"/>
</dbReference>
<evidence type="ECO:0000259" key="3">
    <source>
        <dbReference type="PROSITE" id="PS50158"/>
    </source>
</evidence>